<dbReference type="SUPFAM" id="SSF46626">
    <property type="entry name" value="Cytochrome c"/>
    <property type="match status" value="1"/>
</dbReference>
<evidence type="ECO:0000256" key="5">
    <source>
        <dbReference type="ARBA" id="ARBA00023004"/>
    </source>
</evidence>
<dbReference type="PIRSF" id="PIRSF000025">
    <property type="entry name" value="Cytc_Bsub_c550"/>
    <property type="match status" value="1"/>
</dbReference>
<organism evidence="9 10">
    <name type="scientific">Fictibacillus fluitans</name>
    <dbReference type="NCBI Taxonomy" id="3058422"/>
    <lineage>
        <taxon>Bacteria</taxon>
        <taxon>Bacillati</taxon>
        <taxon>Bacillota</taxon>
        <taxon>Bacilli</taxon>
        <taxon>Bacillales</taxon>
        <taxon>Fictibacillaceae</taxon>
        <taxon>Fictibacillus</taxon>
    </lineage>
</organism>
<name>A0ABT8I160_9BACL</name>
<proteinExistence type="predicted"/>
<dbReference type="Proteomes" id="UP001172721">
    <property type="component" value="Unassembled WGS sequence"/>
</dbReference>
<keyword evidence="2 6" id="KW-0349">Heme</keyword>
<evidence type="ECO:0000313" key="9">
    <source>
        <dbReference type="EMBL" id="MDN4526756.1"/>
    </source>
</evidence>
<accession>A0ABT8I160</accession>
<evidence type="ECO:0000313" key="10">
    <source>
        <dbReference type="Proteomes" id="UP001172721"/>
    </source>
</evidence>
<keyword evidence="5 6" id="KW-0408">Iron</keyword>
<evidence type="ECO:0000256" key="2">
    <source>
        <dbReference type="ARBA" id="ARBA00022617"/>
    </source>
</evidence>
<evidence type="ECO:0000256" key="1">
    <source>
        <dbReference type="ARBA" id="ARBA00022448"/>
    </source>
</evidence>
<feature type="domain" description="Cytochrome c" evidence="8">
    <location>
        <begin position="34"/>
        <end position="107"/>
    </location>
</feature>
<dbReference type="Pfam" id="PF13442">
    <property type="entry name" value="Cytochrome_CBB3"/>
    <property type="match status" value="1"/>
</dbReference>
<keyword evidence="1" id="KW-0813">Transport</keyword>
<evidence type="ECO:0000256" key="7">
    <source>
        <dbReference type="SAM" id="SignalP"/>
    </source>
</evidence>
<evidence type="ECO:0000256" key="3">
    <source>
        <dbReference type="ARBA" id="ARBA00022723"/>
    </source>
</evidence>
<keyword evidence="4" id="KW-0249">Electron transport</keyword>
<feature type="signal peptide" evidence="7">
    <location>
        <begin position="1"/>
        <end position="22"/>
    </location>
</feature>
<keyword evidence="3 6" id="KW-0479">Metal-binding</keyword>
<dbReference type="EMBL" id="JAUHTR010000014">
    <property type="protein sequence ID" value="MDN4526756.1"/>
    <property type="molecule type" value="Genomic_DNA"/>
</dbReference>
<sequence>MMLKNVAIATAIVFLLAGCSSGGDSGGGKGGGSVDSAAAEKSFKQNCASCHGNNLEGGTGPALKQIGKEHSKDEIMKQIKNGGGGMPAGLINGDEAENVAAWLASKK</sequence>
<dbReference type="InterPro" id="IPR012218">
    <property type="entry name" value="Cyt_c_BACSU-c550-type"/>
</dbReference>
<dbReference type="InterPro" id="IPR009056">
    <property type="entry name" value="Cyt_c-like_dom"/>
</dbReference>
<dbReference type="RefSeq" id="WP_301167773.1">
    <property type="nucleotide sequence ID" value="NZ_JAUHTR010000014.1"/>
</dbReference>
<protein>
    <submittedName>
        <fullName evidence="9">Cytochrome c</fullName>
    </submittedName>
</protein>
<gene>
    <name evidence="9" type="ORF">QYB97_19905</name>
</gene>
<dbReference type="InterPro" id="IPR036909">
    <property type="entry name" value="Cyt_c-like_dom_sf"/>
</dbReference>
<keyword evidence="7" id="KW-0732">Signal</keyword>
<evidence type="ECO:0000256" key="6">
    <source>
        <dbReference type="PROSITE-ProRule" id="PRU00433"/>
    </source>
</evidence>
<dbReference type="Gene3D" id="1.10.760.10">
    <property type="entry name" value="Cytochrome c-like domain"/>
    <property type="match status" value="1"/>
</dbReference>
<dbReference type="PROSITE" id="PS51007">
    <property type="entry name" value="CYTC"/>
    <property type="match status" value="1"/>
</dbReference>
<dbReference type="PROSITE" id="PS51257">
    <property type="entry name" value="PROKAR_LIPOPROTEIN"/>
    <property type="match status" value="1"/>
</dbReference>
<keyword evidence="10" id="KW-1185">Reference proteome</keyword>
<feature type="chain" id="PRO_5047099440" evidence="7">
    <location>
        <begin position="23"/>
        <end position="107"/>
    </location>
</feature>
<reference evidence="9" key="1">
    <citation type="submission" date="2023-07" db="EMBL/GenBank/DDBJ databases">
        <title>Fictibacillus sp. isolated from freshwater pond.</title>
        <authorList>
            <person name="Kirdat K."/>
            <person name="Bhat A."/>
            <person name="Mourya A."/>
            <person name="Yadav A."/>
        </authorList>
    </citation>
    <scope>NUCLEOTIDE SEQUENCE</scope>
    <source>
        <strain evidence="9">NE201</strain>
    </source>
</reference>
<dbReference type="PANTHER" id="PTHR37823">
    <property type="entry name" value="CYTOCHROME C-553-LIKE"/>
    <property type="match status" value="1"/>
</dbReference>
<comment type="caution">
    <text evidence="9">The sequence shown here is derived from an EMBL/GenBank/DDBJ whole genome shotgun (WGS) entry which is preliminary data.</text>
</comment>
<evidence type="ECO:0000259" key="8">
    <source>
        <dbReference type="PROSITE" id="PS51007"/>
    </source>
</evidence>
<dbReference type="InterPro" id="IPR051811">
    <property type="entry name" value="Cytochrome_c550/c551-like"/>
</dbReference>
<evidence type="ECO:0000256" key="4">
    <source>
        <dbReference type="ARBA" id="ARBA00022982"/>
    </source>
</evidence>
<dbReference type="PANTHER" id="PTHR37823:SF2">
    <property type="entry name" value="CYTOCHROME C-550"/>
    <property type="match status" value="1"/>
</dbReference>